<feature type="transmembrane region" description="Helical" evidence="5">
    <location>
        <begin position="520"/>
        <end position="540"/>
    </location>
</feature>
<dbReference type="Proteomes" id="UP001596549">
    <property type="component" value="Unassembled WGS sequence"/>
</dbReference>
<dbReference type="Gene3D" id="1.10.287.950">
    <property type="entry name" value="Methyl-accepting chemotaxis protein"/>
    <property type="match status" value="1"/>
</dbReference>
<dbReference type="InterPro" id="IPR023908">
    <property type="entry name" value="xxxLxxG_rpt"/>
</dbReference>
<keyword evidence="8" id="KW-1185">Reference proteome</keyword>
<dbReference type="InterPro" id="IPR017501">
    <property type="entry name" value="Phage_infect_YhgE_C"/>
</dbReference>
<feature type="domain" description="ABC-2 type transporter transmembrane" evidence="6">
    <location>
        <begin position="501"/>
        <end position="693"/>
    </location>
</feature>
<proteinExistence type="predicted"/>
<evidence type="ECO:0000256" key="2">
    <source>
        <dbReference type="ARBA" id="ARBA00022692"/>
    </source>
</evidence>
<gene>
    <name evidence="7" type="ORF">ACFQPF_00035</name>
</gene>
<feature type="transmembrane region" description="Helical" evidence="5">
    <location>
        <begin position="560"/>
        <end position="580"/>
    </location>
</feature>
<evidence type="ECO:0000259" key="6">
    <source>
        <dbReference type="Pfam" id="PF12698"/>
    </source>
</evidence>
<dbReference type="InterPro" id="IPR051328">
    <property type="entry name" value="T7SS_ABC-Transporter"/>
</dbReference>
<keyword evidence="2 5" id="KW-0812">Transmembrane</keyword>
<keyword evidence="3 5" id="KW-1133">Transmembrane helix</keyword>
<feature type="transmembrane region" description="Helical" evidence="5">
    <location>
        <begin position="592"/>
        <end position="613"/>
    </location>
</feature>
<dbReference type="InterPro" id="IPR013525">
    <property type="entry name" value="ABC2_TM"/>
</dbReference>
<protein>
    <submittedName>
        <fullName evidence="7">YhgE/Pip family protein</fullName>
    </submittedName>
</protein>
<dbReference type="NCBIfam" id="TIGR03061">
    <property type="entry name" value="pip_yhgE_Nterm"/>
    <property type="match status" value="1"/>
</dbReference>
<comment type="subcellular location">
    <subcellularLocation>
        <location evidence="1">Membrane</location>
        <topology evidence="1">Multi-pass membrane protein</topology>
    </subcellularLocation>
</comment>
<dbReference type="RefSeq" id="WP_379744619.1">
    <property type="nucleotide sequence ID" value="NZ_JBHTCP010000002.1"/>
</dbReference>
<sequence>MWKSIKAQFAAVGGNKKILVPVLAVLFIPVLYSGMFLWAFWDPYDKMEDLPVAIVNEDKGAEYNDKNLEIGDDLVDKLKDNPQFDWKFVNAQEAEKGMEQNKYYMTIHIPEHFSEKATTVLSDDPEKLDITYTPNASFNFLAAQIGGTAVDRIKESLANELTKTYSKSMFENVDTLGSGLEKAAEGADKLHDGIKQAEDGTGKLLSGMKEKSPSLQKLEDGSVSLAKGTNDLNSGLSQLLDGHNKIVNGQQQAADGAAQLTAGLKKSAAGAESINTNSQKLADGSAKLAEGAGTLSAKTAEWKKGADTVAQGSKGIENGLSQLIANSDKMTDEQMKQQLQKLYGASQQVNGGFSQLTDGASQISGGAEQISTNSQTISAGQAKLAEGAGALSAGQQQLVQGAEKLSKAEQQLAAGTQTFHEKLGEAQAGSSKLAEGMNDLQGGTASLNSGWTEVTGYVQKIQDGQVKLDEGSQELAGKLGEAAEKTGEVKGKESTYDMFASPVDVKTENESDVPNYGTGFAPYFLSLGLFVGALLLSIVFPLRDPAGSPKSAFSWFGSKVVFLGAVGIVQALIADAILLFGLGIEPASTVKFVLFSILTSFTYLALIQFFVTVMGDPGRFVAIIILILQLTTSAGTFPLELIPNALQPISFVLPMTFTVAGFKAAISSGDYSYLWDNSLILIGFTVMFLIGTYLYFAWQFKKSKNTEAAV</sequence>
<reference evidence="8" key="1">
    <citation type="journal article" date="2019" name="Int. J. Syst. Evol. Microbiol.">
        <title>The Global Catalogue of Microorganisms (GCM) 10K type strain sequencing project: providing services to taxonomists for standard genome sequencing and annotation.</title>
        <authorList>
            <consortium name="The Broad Institute Genomics Platform"/>
            <consortium name="The Broad Institute Genome Sequencing Center for Infectious Disease"/>
            <person name="Wu L."/>
            <person name="Ma J."/>
        </authorList>
    </citation>
    <scope>NUCLEOTIDE SEQUENCE [LARGE SCALE GENOMIC DNA]</scope>
    <source>
        <strain evidence="8">NBRC 106396</strain>
    </source>
</reference>
<evidence type="ECO:0000256" key="3">
    <source>
        <dbReference type="ARBA" id="ARBA00022989"/>
    </source>
</evidence>
<evidence type="ECO:0000256" key="4">
    <source>
        <dbReference type="ARBA" id="ARBA00023136"/>
    </source>
</evidence>
<dbReference type="PANTHER" id="PTHR43077:SF5">
    <property type="entry name" value="PHAGE INFECTION PROTEIN"/>
    <property type="match status" value="1"/>
</dbReference>
<dbReference type="EMBL" id="JBHTCP010000002">
    <property type="protein sequence ID" value="MFC7370062.1"/>
    <property type="molecule type" value="Genomic_DNA"/>
</dbReference>
<accession>A0ABW2NJV0</accession>
<comment type="caution">
    <text evidence="7">The sequence shown here is derived from an EMBL/GenBank/DDBJ whole genome shotgun (WGS) entry which is preliminary data.</text>
</comment>
<organism evidence="7 8">
    <name type="scientific">Fictibacillus iocasae</name>
    <dbReference type="NCBI Taxonomy" id="2715437"/>
    <lineage>
        <taxon>Bacteria</taxon>
        <taxon>Bacillati</taxon>
        <taxon>Bacillota</taxon>
        <taxon>Bacilli</taxon>
        <taxon>Bacillales</taxon>
        <taxon>Fictibacillaceae</taxon>
        <taxon>Fictibacillus</taxon>
    </lineage>
</organism>
<evidence type="ECO:0000256" key="1">
    <source>
        <dbReference type="ARBA" id="ARBA00004141"/>
    </source>
</evidence>
<dbReference type="PANTHER" id="PTHR43077">
    <property type="entry name" value="TRANSPORT PERMEASE YVFS-RELATED"/>
    <property type="match status" value="1"/>
</dbReference>
<evidence type="ECO:0000256" key="5">
    <source>
        <dbReference type="SAM" id="Phobius"/>
    </source>
</evidence>
<name>A0ABW2NJV0_9BACL</name>
<feature type="transmembrane region" description="Helical" evidence="5">
    <location>
        <begin position="20"/>
        <end position="41"/>
    </location>
</feature>
<dbReference type="InterPro" id="IPR017500">
    <property type="entry name" value="Phage_infect_YhgE_N"/>
</dbReference>
<keyword evidence="4 5" id="KW-0472">Membrane</keyword>
<dbReference type="NCBIfam" id="TIGR03057">
    <property type="entry name" value="xxxLxxG_by_4"/>
    <property type="match status" value="2"/>
</dbReference>
<dbReference type="NCBIfam" id="TIGR03062">
    <property type="entry name" value="pip_yhgE_Cterm"/>
    <property type="match status" value="1"/>
</dbReference>
<feature type="transmembrane region" description="Helical" evidence="5">
    <location>
        <begin position="620"/>
        <end position="639"/>
    </location>
</feature>
<dbReference type="Pfam" id="PF12698">
    <property type="entry name" value="ABC2_membrane_3"/>
    <property type="match status" value="2"/>
</dbReference>
<evidence type="ECO:0000313" key="7">
    <source>
        <dbReference type="EMBL" id="MFC7370062.1"/>
    </source>
</evidence>
<dbReference type="Gene3D" id="3.40.1710.10">
    <property type="entry name" value="abc type-2 transporter like domain"/>
    <property type="match status" value="1"/>
</dbReference>
<evidence type="ECO:0000313" key="8">
    <source>
        <dbReference type="Proteomes" id="UP001596549"/>
    </source>
</evidence>
<dbReference type="SUPFAM" id="SSF58104">
    <property type="entry name" value="Methyl-accepting chemotaxis protein (MCP) signaling domain"/>
    <property type="match status" value="1"/>
</dbReference>
<feature type="domain" description="ABC-2 type transporter transmembrane" evidence="6">
    <location>
        <begin position="24"/>
        <end position="168"/>
    </location>
</feature>
<feature type="transmembrane region" description="Helical" evidence="5">
    <location>
        <begin position="678"/>
        <end position="698"/>
    </location>
</feature>